<dbReference type="Gene3D" id="3.40.50.150">
    <property type="entry name" value="Vaccinia Virus protein VP39"/>
    <property type="match status" value="1"/>
</dbReference>
<comment type="caution">
    <text evidence="10">The sequence shown here is derived from an EMBL/GenBank/DDBJ whole genome shotgun (WGS) entry which is preliminary data.</text>
</comment>
<reference evidence="10" key="1">
    <citation type="submission" date="2023-06" db="EMBL/GenBank/DDBJ databases">
        <title>Genome sequence of Methancorpusculaceae sp. Ag1.</title>
        <authorList>
            <person name="Protasov E."/>
            <person name="Platt K."/>
            <person name="Poehlein A."/>
            <person name="Daniel R."/>
            <person name="Brune A."/>
        </authorList>
    </citation>
    <scope>NUCLEOTIDE SEQUENCE</scope>
    <source>
        <strain evidence="10">Ag1</strain>
    </source>
</reference>
<evidence type="ECO:0000313" key="11">
    <source>
        <dbReference type="Proteomes" id="UP001273136"/>
    </source>
</evidence>
<dbReference type="CDD" id="cd02440">
    <property type="entry name" value="AdoMet_MTases"/>
    <property type="match status" value="1"/>
</dbReference>
<keyword evidence="1 7" id="KW-0963">Cytoplasm</keyword>
<gene>
    <name evidence="7 10" type="primary">rsmA</name>
    <name evidence="7" type="synonym">ksgA</name>
    <name evidence="10" type="ORF">McpAg1_12520</name>
</gene>
<evidence type="ECO:0000256" key="4">
    <source>
        <dbReference type="ARBA" id="ARBA00022679"/>
    </source>
</evidence>
<dbReference type="PROSITE" id="PS01131">
    <property type="entry name" value="RRNA_A_DIMETH"/>
    <property type="match status" value="1"/>
</dbReference>
<dbReference type="NCBIfam" id="TIGR00755">
    <property type="entry name" value="ksgA"/>
    <property type="match status" value="1"/>
</dbReference>
<dbReference type="Pfam" id="PF00398">
    <property type="entry name" value="RrnaAD"/>
    <property type="match status" value="1"/>
</dbReference>
<feature type="domain" description="Ribosomal RNA adenine methylase transferase N-terminal" evidence="9">
    <location>
        <begin position="15"/>
        <end position="181"/>
    </location>
</feature>
<keyword evidence="5 7" id="KW-0949">S-adenosyl-L-methionine</keyword>
<dbReference type="PANTHER" id="PTHR11727:SF7">
    <property type="entry name" value="DIMETHYLADENOSINE TRANSFERASE-RELATED"/>
    <property type="match status" value="1"/>
</dbReference>
<name>A0AAE4MCU1_9EURY</name>
<evidence type="ECO:0000313" key="10">
    <source>
        <dbReference type="EMBL" id="MDV0442031.1"/>
    </source>
</evidence>
<dbReference type="GO" id="GO:0005737">
    <property type="term" value="C:cytoplasm"/>
    <property type="evidence" value="ECO:0007669"/>
    <property type="project" value="UniProtKB-SubCell"/>
</dbReference>
<keyword evidence="3 7" id="KW-0489">Methyltransferase</keyword>
<dbReference type="InterPro" id="IPR011530">
    <property type="entry name" value="rRNA_adenine_dimethylase"/>
</dbReference>
<evidence type="ECO:0000256" key="8">
    <source>
        <dbReference type="PROSITE-ProRule" id="PRU01026"/>
    </source>
</evidence>
<feature type="binding site" evidence="7 8">
    <location>
        <position position="10"/>
    </location>
    <ligand>
        <name>S-adenosyl-L-methionine</name>
        <dbReference type="ChEBI" id="CHEBI:59789"/>
    </ligand>
</feature>
<dbReference type="PROSITE" id="PS51689">
    <property type="entry name" value="SAM_RNA_A_N6_MT"/>
    <property type="match status" value="1"/>
</dbReference>
<feature type="binding site" evidence="7 8">
    <location>
        <position position="55"/>
    </location>
    <ligand>
        <name>S-adenosyl-L-methionine</name>
        <dbReference type="ChEBI" id="CHEBI:59789"/>
    </ligand>
</feature>
<feature type="binding site" evidence="7 8">
    <location>
        <position position="8"/>
    </location>
    <ligand>
        <name>S-adenosyl-L-methionine</name>
        <dbReference type="ChEBI" id="CHEBI:59789"/>
    </ligand>
</feature>
<evidence type="ECO:0000256" key="6">
    <source>
        <dbReference type="ARBA" id="ARBA00022884"/>
    </source>
</evidence>
<sequence length="258" mass="28241">MKAPKDQHFLVDAEAVALIAETVPVSGRKVLEIGPGGGVLTDALLSRGAAVRAVELDGTLLPNLEQRFSDQLASGQLEIIRGDASKVPLPEFEIVVANLPYSISSKITFRLLEAGFESAVLMYQLEFGERMIAPPGDGEYGRLSVMTQTFADVEMILKLPPESFSPPPEVWSIVVKITPHDPPVPIANREVHAVLVRELFSHRRKTIRNGLKGMKSIYGDAALSLIDALPKELLDKRPEMLSVVDFIDLSNRLALLIQ</sequence>
<dbReference type="GO" id="GO:0000179">
    <property type="term" value="F:rRNA (adenine-N6,N6-)-dimethyltransferase activity"/>
    <property type="evidence" value="ECO:0007669"/>
    <property type="project" value="UniProtKB-UniRule"/>
</dbReference>
<evidence type="ECO:0000256" key="2">
    <source>
        <dbReference type="ARBA" id="ARBA00022552"/>
    </source>
</evidence>
<dbReference type="Gene3D" id="1.10.8.100">
    <property type="entry name" value="Ribosomal RNA adenine dimethylase-like, domain 2"/>
    <property type="match status" value="1"/>
</dbReference>
<keyword evidence="6 7" id="KW-0694">RNA-binding</keyword>
<accession>A0AAE4MCU1</accession>
<dbReference type="GO" id="GO:0003723">
    <property type="term" value="F:RNA binding"/>
    <property type="evidence" value="ECO:0007669"/>
    <property type="project" value="UniProtKB-UniRule"/>
</dbReference>
<dbReference type="RefSeq" id="WP_338094435.1">
    <property type="nucleotide sequence ID" value="NZ_JAWDKA010000006.1"/>
</dbReference>
<proteinExistence type="inferred from homology"/>
<keyword evidence="11" id="KW-1185">Reference proteome</keyword>
<dbReference type="HAMAP" id="MF_00607">
    <property type="entry name" value="16SrRNA_methyltr_A"/>
    <property type="match status" value="1"/>
</dbReference>
<dbReference type="AlphaFoldDB" id="A0AAE4MCU1"/>
<dbReference type="InterPro" id="IPR020598">
    <property type="entry name" value="rRNA_Ade_methylase_Trfase_N"/>
</dbReference>
<comment type="subcellular location">
    <subcellularLocation>
        <location evidence="7">Cytoplasm</location>
    </subcellularLocation>
</comment>
<feature type="binding site" evidence="7 8">
    <location>
        <position position="98"/>
    </location>
    <ligand>
        <name>S-adenosyl-L-methionine</name>
        <dbReference type="ChEBI" id="CHEBI:59789"/>
    </ligand>
</feature>
<dbReference type="InterPro" id="IPR029063">
    <property type="entry name" value="SAM-dependent_MTases_sf"/>
</dbReference>
<comment type="similarity">
    <text evidence="7">Belongs to the class I-like SAM-binding methyltransferase superfamily. rRNA adenine N(6)-methyltransferase family. RsmA subfamily.</text>
</comment>
<dbReference type="InterPro" id="IPR023165">
    <property type="entry name" value="rRNA_Ade_diMease-like_C"/>
</dbReference>
<dbReference type="EC" id="2.1.1.-" evidence="7"/>
<keyword evidence="4 7" id="KW-0808">Transferase</keyword>
<evidence type="ECO:0000256" key="1">
    <source>
        <dbReference type="ARBA" id="ARBA00022490"/>
    </source>
</evidence>
<keyword evidence="2 7" id="KW-0698">rRNA processing</keyword>
<evidence type="ECO:0000256" key="7">
    <source>
        <dbReference type="HAMAP-Rule" id="MF_00607"/>
    </source>
</evidence>
<feature type="binding site" evidence="7 8">
    <location>
        <position position="34"/>
    </location>
    <ligand>
        <name>S-adenosyl-L-methionine</name>
        <dbReference type="ChEBI" id="CHEBI:59789"/>
    </ligand>
</feature>
<dbReference type="SMART" id="SM00650">
    <property type="entry name" value="rADc"/>
    <property type="match status" value="1"/>
</dbReference>
<feature type="binding site" evidence="7 8">
    <location>
        <position position="83"/>
    </location>
    <ligand>
        <name>S-adenosyl-L-methionine</name>
        <dbReference type="ChEBI" id="CHEBI:59789"/>
    </ligand>
</feature>
<dbReference type="SUPFAM" id="SSF53335">
    <property type="entry name" value="S-adenosyl-L-methionine-dependent methyltransferases"/>
    <property type="match status" value="1"/>
</dbReference>
<evidence type="ECO:0000259" key="9">
    <source>
        <dbReference type="SMART" id="SM00650"/>
    </source>
</evidence>
<dbReference type="PANTHER" id="PTHR11727">
    <property type="entry name" value="DIMETHYLADENOSINE TRANSFERASE"/>
    <property type="match status" value="1"/>
</dbReference>
<protein>
    <recommendedName>
        <fullName evidence="7">Probable ribosomal RNA small subunit methyltransferase A</fullName>
        <ecNumber evidence="7">2.1.1.-</ecNumber>
    </recommendedName>
    <alternativeName>
        <fullName evidence="7">16S rRNA dimethyladenosine transferase</fullName>
    </alternativeName>
    <alternativeName>
        <fullName evidence="7">16S rRNA dimethylase</fullName>
    </alternativeName>
    <alternativeName>
        <fullName evidence="7">S-adenosylmethionine-6-N',N'-adenosyl(rRNA) dimethyltransferase</fullName>
    </alternativeName>
</protein>
<dbReference type="Proteomes" id="UP001273136">
    <property type="component" value="Unassembled WGS sequence"/>
</dbReference>
<dbReference type="InterPro" id="IPR001737">
    <property type="entry name" value="KsgA/Erm"/>
</dbReference>
<evidence type="ECO:0000256" key="3">
    <source>
        <dbReference type="ARBA" id="ARBA00022603"/>
    </source>
</evidence>
<organism evidence="10 11">
    <name type="scientific">Methanorbis furvi</name>
    <dbReference type="NCBI Taxonomy" id="3028299"/>
    <lineage>
        <taxon>Archaea</taxon>
        <taxon>Methanobacteriati</taxon>
        <taxon>Methanobacteriota</taxon>
        <taxon>Stenosarchaea group</taxon>
        <taxon>Methanomicrobia</taxon>
        <taxon>Methanomicrobiales</taxon>
        <taxon>Methanocorpusculaceae</taxon>
        <taxon>Methanorbis</taxon>
    </lineage>
</organism>
<dbReference type="EMBL" id="JAWDKA010000006">
    <property type="protein sequence ID" value="MDV0442031.1"/>
    <property type="molecule type" value="Genomic_DNA"/>
</dbReference>
<dbReference type="InterPro" id="IPR020596">
    <property type="entry name" value="rRNA_Ade_Mease_Trfase_CS"/>
</dbReference>
<comment type="function">
    <text evidence="7">Specifically dimethylates two adjacent adenosines in the loop of a conserved hairpin near the 3'-end of 16S rRNA in the 30S particle. May play a critical role in biogenesis of 30S subunits.</text>
</comment>
<evidence type="ECO:0000256" key="5">
    <source>
        <dbReference type="ARBA" id="ARBA00022691"/>
    </source>
</evidence>